<gene>
    <name evidence="2" type="ORF">V5O48_014735</name>
</gene>
<proteinExistence type="predicted"/>
<accession>A0ABR3EWH4</accession>
<organism evidence="2 3">
    <name type="scientific">Marasmius crinis-equi</name>
    <dbReference type="NCBI Taxonomy" id="585013"/>
    <lineage>
        <taxon>Eukaryota</taxon>
        <taxon>Fungi</taxon>
        <taxon>Dikarya</taxon>
        <taxon>Basidiomycota</taxon>
        <taxon>Agaricomycotina</taxon>
        <taxon>Agaricomycetes</taxon>
        <taxon>Agaricomycetidae</taxon>
        <taxon>Agaricales</taxon>
        <taxon>Marasmiineae</taxon>
        <taxon>Marasmiaceae</taxon>
        <taxon>Marasmius</taxon>
    </lineage>
</organism>
<reference evidence="2 3" key="1">
    <citation type="submission" date="2024-02" db="EMBL/GenBank/DDBJ databases">
        <title>A draft genome for the cacao thread blight pathogen Marasmius crinis-equi.</title>
        <authorList>
            <person name="Cohen S.P."/>
            <person name="Baruah I.K."/>
            <person name="Amoako-Attah I."/>
            <person name="Bukari Y."/>
            <person name="Meinhardt L.W."/>
            <person name="Bailey B.A."/>
        </authorList>
    </citation>
    <scope>NUCLEOTIDE SEQUENCE [LARGE SCALE GENOMIC DNA]</scope>
    <source>
        <strain evidence="2 3">GH-76</strain>
    </source>
</reference>
<protein>
    <submittedName>
        <fullName evidence="2">Uncharacterized protein</fullName>
    </submittedName>
</protein>
<evidence type="ECO:0000256" key="1">
    <source>
        <dbReference type="SAM" id="MobiDB-lite"/>
    </source>
</evidence>
<name>A0ABR3EWH4_9AGAR</name>
<dbReference type="EMBL" id="JBAHYK010001634">
    <property type="protein sequence ID" value="KAL0567258.1"/>
    <property type="molecule type" value="Genomic_DNA"/>
</dbReference>
<evidence type="ECO:0000313" key="2">
    <source>
        <dbReference type="EMBL" id="KAL0567258.1"/>
    </source>
</evidence>
<evidence type="ECO:0000313" key="3">
    <source>
        <dbReference type="Proteomes" id="UP001465976"/>
    </source>
</evidence>
<comment type="caution">
    <text evidence="2">The sequence shown here is derived from an EMBL/GenBank/DDBJ whole genome shotgun (WGS) entry which is preliminary data.</text>
</comment>
<dbReference type="Proteomes" id="UP001465976">
    <property type="component" value="Unassembled WGS sequence"/>
</dbReference>
<keyword evidence="3" id="KW-1185">Reference proteome</keyword>
<feature type="region of interest" description="Disordered" evidence="1">
    <location>
        <begin position="1"/>
        <end position="39"/>
    </location>
</feature>
<sequence>MQATSEIGQKPQPDNEPQTQIEVEEKAENASPPGPQEDLEVEISNVTLKDGEIDEGNFDLVQLYTGEPYQRHFYPMIHYSHHASLFQYDITRSLPGKMADGESTERAWVTGLSEGEGASSAWVEDMDTFEVSEEDLEELPELIEIDG</sequence>